<dbReference type="SUPFAM" id="SSF53383">
    <property type="entry name" value="PLP-dependent transferases"/>
    <property type="match status" value="1"/>
</dbReference>
<name>A0A1D1UYM0_RAMVA</name>
<evidence type="ECO:0000313" key="23">
    <source>
        <dbReference type="Proteomes" id="UP000186922"/>
    </source>
</evidence>
<dbReference type="STRING" id="947166.A0A1D1UYM0"/>
<dbReference type="InterPro" id="IPR015424">
    <property type="entry name" value="PyrdxlP-dep_Trfase"/>
</dbReference>
<evidence type="ECO:0000256" key="15">
    <source>
        <dbReference type="ARBA" id="ARBA00032048"/>
    </source>
</evidence>
<feature type="site" description="May act as a substrate filter by repelling compounds with a negatively charged alpha-carboxylate" evidence="20">
    <location>
        <position position="74"/>
    </location>
</feature>
<dbReference type="GO" id="GO:0001514">
    <property type="term" value="P:selenocysteine incorporation"/>
    <property type="evidence" value="ECO:0007669"/>
    <property type="project" value="TreeGrafter"/>
</dbReference>
<evidence type="ECO:0000256" key="21">
    <source>
        <dbReference type="SAM" id="MobiDB-lite"/>
    </source>
</evidence>
<proteinExistence type="inferred from homology"/>
<feature type="binding site" evidence="19">
    <location>
        <position position="395"/>
    </location>
    <ligand>
        <name>tRNA</name>
        <dbReference type="ChEBI" id="CHEBI:17843"/>
    </ligand>
</feature>
<evidence type="ECO:0000256" key="19">
    <source>
        <dbReference type="PIRSR" id="PIRSR017689-1"/>
    </source>
</evidence>
<evidence type="ECO:0000256" key="17">
    <source>
        <dbReference type="ARBA" id="ARBA00048808"/>
    </source>
</evidence>
<feature type="region of interest" description="Disordered" evidence="21">
    <location>
        <begin position="459"/>
        <end position="485"/>
    </location>
</feature>
<comment type="caution">
    <text evidence="22">The sequence shown here is derived from an EMBL/GenBank/DDBJ whole genome shotgun (WGS) entry which is preliminary data.</text>
</comment>
<feature type="binding site" evidence="19">
    <location>
        <position position="75"/>
    </location>
    <ligand>
        <name>pyridoxal 5'-phosphate</name>
        <dbReference type="ChEBI" id="CHEBI:597326"/>
    </ligand>
</feature>
<dbReference type="InterPro" id="IPR008829">
    <property type="entry name" value="SepSecS/SepCysS"/>
</dbReference>
<dbReference type="PIRSF" id="PIRSF017689">
    <property type="entry name" value="SepSecS"/>
    <property type="match status" value="1"/>
</dbReference>
<comment type="pathway">
    <text evidence="3 18">Aminoacyl-tRNA biosynthesis; selenocysteinyl-tRNA(Sec) biosynthesis; selenocysteinyl-tRNA(Sec) from L-seryl-tRNA(Sec) (archaeal/eukaryal route): step 2/2.</text>
</comment>
<dbReference type="PANTHER" id="PTHR12944:SF2">
    <property type="entry name" value="O-PHOSPHOSERYL-TRNA(SEC) SELENIUM TRANSFERASE"/>
    <property type="match status" value="1"/>
</dbReference>
<comment type="function">
    <text evidence="2 18">Converts O-phosphoseryl-tRNA(Sec) to selenocysteinyl-tRNA(Sec) required for selenoprotein biosynthesis.</text>
</comment>
<feature type="compositionally biased region" description="Basic and acidic residues" evidence="21">
    <location>
        <begin position="459"/>
        <end position="472"/>
    </location>
</feature>
<feature type="binding site" evidence="19">
    <location>
        <position position="462"/>
    </location>
    <ligand>
        <name>tRNA</name>
        <dbReference type="ChEBI" id="CHEBI:17843"/>
    </ligand>
</feature>
<evidence type="ECO:0000256" key="1">
    <source>
        <dbReference type="ARBA" id="ARBA00001933"/>
    </source>
</evidence>
<dbReference type="InterPro" id="IPR015421">
    <property type="entry name" value="PyrdxlP-dep_Trfase_major"/>
</dbReference>
<dbReference type="GO" id="GO:0098621">
    <property type="term" value="F:O-phosphoseryl-tRNA(Sec) selenium transferase activity"/>
    <property type="evidence" value="ECO:0007669"/>
    <property type="project" value="UniProtKB-EC"/>
</dbReference>
<feature type="modified residue" description="N6-(pyridoxal phosphate)lysine" evidence="20">
    <location>
        <position position="284"/>
    </location>
</feature>
<evidence type="ECO:0000256" key="14">
    <source>
        <dbReference type="ARBA" id="ARBA00030669"/>
    </source>
</evidence>
<dbReference type="GO" id="GO:0001717">
    <property type="term" value="P:conversion of seryl-tRNAsec to selenocys-tRNAsec"/>
    <property type="evidence" value="ECO:0007669"/>
    <property type="project" value="UniProtKB-UniRule"/>
</dbReference>
<evidence type="ECO:0000256" key="12">
    <source>
        <dbReference type="ARBA" id="ARBA00023266"/>
    </source>
</evidence>
<keyword evidence="10 18" id="KW-0663">Pyridoxal phosphate</keyword>
<evidence type="ECO:0000256" key="7">
    <source>
        <dbReference type="ARBA" id="ARBA00022555"/>
    </source>
</evidence>
<reference evidence="22 23" key="1">
    <citation type="journal article" date="2016" name="Nat. Commun.">
        <title>Extremotolerant tardigrade genome and improved radiotolerance of human cultured cells by tardigrade-unique protein.</title>
        <authorList>
            <person name="Hashimoto T."/>
            <person name="Horikawa D.D."/>
            <person name="Saito Y."/>
            <person name="Kuwahara H."/>
            <person name="Kozuka-Hata H."/>
            <person name="Shin-I T."/>
            <person name="Minakuchi Y."/>
            <person name="Ohishi K."/>
            <person name="Motoyama A."/>
            <person name="Aizu T."/>
            <person name="Enomoto A."/>
            <person name="Kondo K."/>
            <person name="Tanaka S."/>
            <person name="Hara Y."/>
            <person name="Koshikawa S."/>
            <person name="Sagara H."/>
            <person name="Miura T."/>
            <person name="Yokobori S."/>
            <person name="Miyagawa K."/>
            <person name="Suzuki Y."/>
            <person name="Kubo T."/>
            <person name="Oyama M."/>
            <person name="Kohara Y."/>
            <person name="Fujiyama A."/>
            <person name="Arakawa K."/>
            <person name="Katayama T."/>
            <person name="Toyoda A."/>
            <person name="Kunieda T."/>
        </authorList>
    </citation>
    <scope>NUCLEOTIDE SEQUENCE [LARGE SCALE GENOMIC DNA]</scope>
    <source>
        <strain evidence="22 23">YOKOZUNA-1</strain>
    </source>
</reference>
<comment type="catalytic activity">
    <reaction evidence="17 18">
        <text>O-phospho-L-seryl-tRNA(Sec) + selenophosphate + H2O = L-selenocysteinyl-tRNA(Sec) + 2 phosphate</text>
        <dbReference type="Rhea" id="RHEA:25041"/>
        <dbReference type="Rhea" id="RHEA-COMP:9743"/>
        <dbReference type="Rhea" id="RHEA-COMP:9947"/>
        <dbReference type="ChEBI" id="CHEBI:15377"/>
        <dbReference type="ChEBI" id="CHEBI:16144"/>
        <dbReference type="ChEBI" id="CHEBI:43474"/>
        <dbReference type="ChEBI" id="CHEBI:78551"/>
        <dbReference type="ChEBI" id="CHEBI:78573"/>
        <dbReference type="EC" id="2.9.1.2"/>
    </reaction>
</comment>
<evidence type="ECO:0000256" key="6">
    <source>
        <dbReference type="ARBA" id="ARBA00021963"/>
    </source>
</evidence>
<protein>
    <recommendedName>
        <fullName evidence="6 18">O-phosphoseryl-tRNA(Sec) selenium transferase</fullName>
        <ecNumber evidence="5 18">2.9.1.2</ecNumber>
    </recommendedName>
    <alternativeName>
        <fullName evidence="14 18">Selenocysteine synthase</fullName>
    </alternativeName>
    <alternativeName>
        <fullName evidence="15 18">Selenocysteinyl-tRNA(Sec) synthase</fullName>
    </alternativeName>
    <alternativeName>
        <fullName evidence="16 18">Sep-tRNA:Sec-tRNA synthase</fullName>
    </alternativeName>
</protein>
<evidence type="ECO:0000256" key="5">
    <source>
        <dbReference type="ARBA" id="ARBA00012464"/>
    </source>
</evidence>
<accession>A0A1D1UYM0</accession>
<dbReference type="EMBL" id="BDGG01000002">
    <property type="protein sequence ID" value="GAU93495.1"/>
    <property type="molecule type" value="Genomic_DNA"/>
</dbReference>
<feature type="binding site" evidence="19">
    <location>
        <position position="105"/>
    </location>
    <ligand>
        <name>substrate</name>
    </ligand>
</feature>
<dbReference type="Gene3D" id="3.40.640.10">
    <property type="entry name" value="Type I PLP-dependent aspartate aminotransferase-like (Major domain)"/>
    <property type="match status" value="1"/>
</dbReference>
<evidence type="ECO:0000256" key="11">
    <source>
        <dbReference type="ARBA" id="ARBA00022917"/>
    </source>
</evidence>
<dbReference type="Pfam" id="PF05889">
    <property type="entry name" value="SepSecS"/>
    <property type="match status" value="1"/>
</dbReference>
<evidence type="ECO:0000256" key="3">
    <source>
        <dbReference type="ARBA" id="ARBA00004822"/>
    </source>
</evidence>
<keyword evidence="12 18" id="KW-0711">Selenium</keyword>
<dbReference type="InterPro" id="IPR019872">
    <property type="entry name" value="Sec-tRNA_Se_transferase"/>
</dbReference>
<dbReference type="PANTHER" id="PTHR12944">
    <property type="entry name" value="SOLUBLE LIVER ANTIGEN/LIVER PANCREAS ANTIGEN"/>
    <property type="match status" value="1"/>
</dbReference>
<gene>
    <name evidence="22" type="primary">RvY_05427-1</name>
    <name evidence="22" type="synonym">RvY_05427.1</name>
    <name evidence="22" type="ORF">RvY_05427</name>
</gene>
<sequence>MDDRSYDLCKSMVSRTYIAQAVEANVPVHKLVNRLLEQKRIPDDPVPDHVIKSLLNDLADMDTSNFSSNCGAGEREGRVYSQLVAECHYRMSHGIGRSGELTSVQPKAAGSSILAQLTNKMALHALKIAGATHVEDGFVVPMATGMTLCLCFLTLRSLRPSAKYIIWARIDQKSCFKSMITAGFIPVVIENILVGDEVRADVDAIRRKVDELGSENILCIHSTTSCFAPRAFDDLPKIAAMCKEQDIPLIVNNAYGTQSSKCMHLIEEAARIGRMDALVQSLDKNYMVPVGGTLFASYDSGFAEAFSRMYPGRASASPSTDLFITLLSMGVSGYQKLLQERKQVFAYLKEKLEVLATSCNERVLNTPGNNISLGLTLTTLDTDRCTLLGSMLFLRHVSGARVVVPSTVQTVERYTLKGFGTHCEKYPVPYLTVAAGIGMRKEEVDVLVTRLLKVLKEVPTRRESSAPSDRESQCAVRTGSVTQAS</sequence>
<evidence type="ECO:0000256" key="10">
    <source>
        <dbReference type="ARBA" id="ARBA00022898"/>
    </source>
</evidence>
<evidence type="ECO:0000313" key="22">
    <source>
        <dbReference type="EMBL" id="GAU93495.1"/>
    </source>
</evidence>
<feature type="binding site" evidence="19">
    <location>
        <position position="97"/>
    </location>
    <ligand>
        <name>substrate</name>
    </ligand>
</feature>
<comment type="cofactor">
    <cofactor evidence="1 18 20">
        <name>pyridoxal 5'-phosphate</name>
        <dbReference type="ChEBI" id="CHEBI:597326"/>
    </cofactor>
</comment>
<keyword evidence="23" id="KW-1185">Reference proteome</keyword>
<dbReference type="EC" id="2.9.1.2" evidence="5 18"/>
<feature type="binding site" evidence="19">
    <location>
        <position position="98"/>
    </location>
    <ligand>
        <name>substrate</name>
    </ligand>
</feature>
<organism evidence="22 23">
    <name type="scientific">Ramazzottius varieornatus</name>
    <name type="common">Water bear</name>
    <name type="synonym">Tardigrade</name>
    <dbReference type="NCBI Taxonomy" id="947166"/>
    <lineage>
        <taxon>Eukaryota</taxon>
        <taxon>Metazoa</taxon>
        <taxon>Ecdysozoa</taxon>
        <taxon>Tardigrada</taxon>
        <taxon>Eutardigrada</taxon>
        <taxon>Parachela</taxon>
        <taxon>Hypsibioidea</taxon>
        <taxon>Ramazzottiidae</taxon>
        <taxon>Ramazzottius</taxon>
    </lineage>
</organism>
<evidence type="ECO:0000256" key="18">
    <source>
        <dbReference type="PIRNR" id="PIRNR017689"/>
    </source>
</evidence>
<comment type="subunit">
    <text evidence="13">Homotetramer formed by a catalytic dimer and a non-catalytic dimer serving as a binding platform that orients tRNASec for catalysis. Each tetramer binds the CCA ends of two tRNAs which point to the active sites of the catalytic dimer.</text>
</comment>
<feature type="binding site" evidence="19">
    <location>
        <position position="271"/>
    </location>
    <ligand>
        <name>tRNA</name>
        <dbReference type="ChEBI" id="CHEBI:17843"/>
    </ligand>
</feature>
<dbReference type="GO" id="GO:0005737">
    <property type="term" value="C:cytoplasm"/>
    <property type="evidence" value="ECO:0007669"/>
    <property type="project" value="UniProtKB-SubCell"/>
</dbReference>
<evidence type="ECO:0000256" key="9">
    <source>
        <dbReference type="ARBA" id="ARBA00022884"/>
    </source>
</evidence>
<feature type="binding site" evidence="19">
    <location>
        <position position="313"/>
    </location>
    <ligand>
        <name>substrate</name>
    </ligand>
</feature>
<keyword evidence="7 18" id="KW-0820">tRNA-binding</keyword>
<evidence type="ECO:0000256" key="2">
    <source>
        <dbReference type="ARBA" id="ARBA00002552"/>
    </source>
</evidence>
<evidence type="ECO:0000256" key="20">
    <source>
        <dbReference type="PIRSR" id="PIRSR017689-50"/>
    </source>
</evidence>
<dbReference type="OrthoDB" id="10263545at2759"/>
<dbReference type="GO" id="GO:0000049">
    <property type="term" value="F:tRNA binding"/>
    <property type="evidence" value="ECO:0007669"/>
    <property type="project" value="UniProtKB-UniRule"/>
</dbReference>
<keyword evidence="9 18" id="KW-0694">RNA-binding</keyword>
<dbReference type="NCBIfam" id="TIGR03531">
    <property type="entry name" value="selenium_SpcS"/>
    <property type="match status" value="1"/>
</dbReference>
<keyword evidence="11 18" id="KW-0648">Protein biosynthesis</keyword>
<evidence type="ECO:0000256" key="4">
    <source>
        <dbReference type="ARBA" id="ARBA00007037"/>
    </source>
</evidence>
<dbReference type="UniPathway" id="UPA00906">
    <property type="reaction ID" value="UER00898"/>
</dbReference>
<dbReference type="AlphaFoldDB" id="A0A1D1UYM0"/>
<comment type="similarity">
    <text evidence="4 18">Belongs to the SepSecS family.</text>
</comment>
<evidence type="ECO:0000256" key="8">
    <source>
        <dbReference type="ARBA" id="ARBA00022679"/>
    </source>
</evidence>
<keyword evidence="18" id="KW-0963">Cytoplasm</keyword>
<dbReference type="Proteomes" id="UP000186922">
    <property type="component" value="Unassembled WGS sequence"/>
</dbReference>
<evidence type="ECO:0000256" key="16">
    <source>
        <dbReference type="ARBA" id="ARBA00032693"/>
    </source>
</evidence>
<comment type="subcellular location">
    <subcellularLocation>
        <location evidence="18">Cytoplasm</location>
    </subcellularLocation>
</comment>
<keyword evidence="8 18" id="KW-0808">Transferase</keyword>
<evidence type="ECO:0000256" key="13">
    <source>
        <dbReference type="ARBA" id="ARBA00026053"/>
    </source>
</evidence>